<evidence type="ECO:0000256" key="1">
    <source>
        <dbReference type="SAM" id="MobiDB-lite"/>
    </source>
</evidence>
<evidence type="ECO:0000313" key="3">
    <source>
        <dbReference type="Proteomes" id="UP000613580"/>
    </source>
</evidence>
<proteinExistence type="predicted"/>
<comment type="caution">
    <text evidence="2">The sequence shown here is derived from an EMBL/GenBank/DDBJ whole genome shotgun (WGS) entry which is preliminary data.</text>
</comment>
<dbReference type="Proteomes" id="UP000613580">
    <property type="component" value="Unassembled WGS sequence"/>
</dbReference>
<dbReference type="EMBL" id="JACAZE010000025">
    <property type="protein sequence ID" value="KAF7291011.1"/>
    <property type="molecule type" value="Genomic_DNA"/>
</dbReference>
<gene>
    <name evidence="2" type="ORF">HMN09_01280200</name>
</gene>
<keyword evidence="3" id="KW-1185">Reference proteome</keyword>
<name>A0A8H6S2T9_MYCCL</name>
<dbReference type="AlphaFoldDB" id="A0A8H6S2T9"/>
<reference evidence="2" key="1">
    <citation type="submission" date="2020-05" db="EMBL/GenBank/DDBJ databases">
        <title>Mycena genomes resolve the evolution of fungal bioluminescence.</title>
        <authorList>
            <person name="Tsai I.J."/>
        </authorList>
    </citation>
    <scope>NUCLEOTIDE SEQUENCE</scope>
    <source>
        <strain evidence="2">110903Hualien_Pintung</strain>
    </source>
</reference>
<sequence>MFALYQAVADFLSSSPSASPPAGSSSTSLPSSRELDYREGLYRLVLASLAEEAAKKPDLSEAEKAQLEEQCAQTRARIDTFHRLCMAAMKEENCKYKHDLLVPPKDKNV</sequence>
<protein>
    <submittedName>
        <fullName evidence="2">Uncharacterized protein</fullName>
    </submittedName>
</protein>
<evidence type="ECO:0000313" key="2">
    <source>
        <dbReference type="EMBL" id="KAF7291011.1"/>
    </source>
</evidence>
<feature type="region of interest" description="Disordered" evidence="1">
    <location>
        <begin position="12"/>
        <end position="32"/>
    </location>
</feature>
<organism evidence="2 3">
    <name type="scientific">Mycena chlorophos</name>
    <name type="common">Agaric fungus</name>
    <name type="synonym">Agaricus chlorophos</name>
    <dbReference type="NCBI Taxonomy" id="658473"/>
    <lineage>
        <taxon>Eukaryota</taxon>
        <taxon>Fungi</taxon>
        <taxon>Dikarya</taxon>
        <taxon>Basidiomycota</taxon>
        <taxon>Agaricomycotina</taxon>
        <taxon>Agaricomycetes</taxon>
        <taxon>Agaricomycetidae</taxon>
        <taxon>Agaricales</taxon>
        <taxon>Marasmiineae</taxon>
        <taxon>Mycenaceae</taxon>
        <taxon>Mycena</taxon>
    </lineage>
</organism>
<accession>A0A8H6S2T9</accession>